<proteinExistence type="predicted"/>
<evidence type="ECO:0000259" key="1">
    <source>
        <dbReference type="Pfam" id="PF05099"/>
    </source>
</evidence>
<organism evidence="2 3">
    <name type="scientific">Adineta steineri</name>
    <dbReference type="NCBI Taxonomy" id="433720"/>
    <lineage>
        <taxon>Eukaryota</taxon>
        <taxon>Metazoa</taxon>
        <taxon>Spiralia</taxon>
        <taxon>Gnathifera</taxon>
        <taxon>Rotifera</taxon>
        <taxon>Eurotatoria</taxon>
        <taxon>Bdelloidea</taxon>
        <taxon>Adinetida</taxon>
        <taxon>Adinetidae</taxon>
        <taxon>Adineta</taxon>
    </lineage>
</organism>
<protein>
    <recommendedName>
        <fullName evidence="1">Co-chaperone DjlA N-terminal domain-containing protein</fullName>
    </recommendedName>
</protein>
<dbReference type="Proteomes" id="UP000663832">
    <property type="component" value="Unassembled WGS sequence"/>
</dbReference>
<dbReference type="Pfam" id="PF05099">
    <property type="entry name" value="TerB"/>
    <property type="match status" value="1"/>
</dbReference>
<evidence type="ECO:0000313" key="2">
    <source>
        <dbReference type="EMBL" id="CAF1170781.1"/>
    </source>
</evidence>
<dbReference type="SUPFAM" id="SSF158682">
    <property type="entry name" value="TerB-like"/>
    <property type="match status" value="1"/>
</dbReference>
<comment type="caution">
    <text evidence="2">The sequence shown here is derived from an EMBL/GenBank/DDBJ whole genome shotgun (WGS) entry which is preliminary data.</text>
</comment>
<accession>A0A814U5S3</accession>
<gene>
    <name evidence="2" type="ORF">QVE165_LOCUS24108</name>
</gene>
<dbReference type="InterPro" id="IPR029024">
    <property type="entry name" value="TerB-like"/>
</dbReference>
<dbReference type="OrthoDB" id="10046421at2759"/>
<sequence length="182" mass="21030">MSTERTERDLITGRFWFRESYGYDQELPKPEYAILFLKTILHIAGADGTISEPERNWVVGFAAVCGFPQNIIDELKVYQPGESDIVEKFFQDMDMEYVKQARCSILYYGIRAASADGELHAKELEAIYKLAKKVNVSDEQVQQIRSFVDEENQIIDKRAKTIFPDGLDVLLKVYDEKFVQNK</sequence>
<keyword evidence="3" id="KW-1185">Reference proteome</keyword>
<reference evidence="2" key="1">
    <citation type="submission" date="2021-02" db="EMBL/GenBank/DDBJ databases">
        <authorList>
            <person name="Nowell W R."/>
        </authorList>
    </citation>
    <scope>NUCLEOTIDE SEQUENCE</scope>
</reference>
<dbReference type="InterPro" id="IPR007791">
    <property type="entry name" value="DjlA_N"/>
</dbReference>
<dbReference type="EMBL" id="CAJNOM010000167">
    <property type="protein sequence ID" value="CAF1170781.1"/>
    <property type="molecule type" value="Genomic_DNA"/>
</dbReference>
<name>A0A814U5S3_9BILA</name>
<dbReference type="Gene3D" id="1.10.3680.10">
    <property type="entry name" value="TerB-like"/>
    <property type="match status" value="1"/>
</dbReference>
<dbReference type="AlphaFoldDB" id="A0A814U5S3"/>
<evidence type="ECO:0000313" key="3">
    <source>
        <dbReference type="Proteomes" id="UP000663832"/>
    </source>
</evidence>
<feature type="domain" description="Co-chaperone DjlA N-terminal" evidence="1">
    <location>
        <begin position="87"/>
        <end position="145"/>
    </location>
</feature>